<dbReference type="AlphaFoldDB" id="A0A9D2H2V3"/>
<proteinExistence type="predicted"/>
<dbReference type="PROSITE" id="PS51257">
    <property type="entry name" value="PROKAR_LIPOPROTEIN"/>
    <property type="match status" value="1"/>
</dbReference>
<evidence type="ECO:0000313" key="2">
    <source>
        <dbReference type="Proteomes" id="UP000824221"/>
    </source>
</evidence>
<dbReference type="Proteomes" id="UP000824221">
    <property type="component" value="Unassembled WGS sequence"/>
</dbReference>
<reference evidence="1" key="1">
    <citation type="journal article" date="2021" name="PeerJ">
        <title>Extensive microbial diversity within the chicken gut microbiome revealed by metagenomics and culture.</title>
        <authorList>
            <person name="Gilroy R."/>
            <person name="Ravi A."/>
            <person name="Getino M."/>
            <person name="Pursley I."/>
            <person name="Horton D.L."/>
            <person name="Alikhan N.F."/>
            <person name="Baker D."/>
            <person name="Gharbi K."/>
            <person name="Hall N."/>
            <person name="Watson M."/>
            <person name="Adriaenssens E.M."/>
            <person name="Foster-Nyarko E."/>
            <person name="Jarju S."/>
            <person name="Secka A."/>
            <person name="Antonio M."/>
            <person name="Oren A."/>
            <person name="Chaudhuri R.R."/>
            <person name="La Ragione R."/>
            <person name="Hildebrand F."/>
            <person name="Pallen M.J."/>
        </authorList>
    </citation>
    <scope>NUCLEOTIDE SEQUENCE</scope>
    <source>
        <strain evidence="1">CHK156-179</strain>
    </source>
</reference>
<comment type="caution">
    <text evidence="1">The sequence shown here is derived from an EMBL/GenBank/DDBJ whole genome shotgun (WGS) entry which is preliminary data.</text>
</comment>
<gene>
    <name evidence="1" type="ORF">H9797_02770</name>
</gene>
<organism evidence="1 2">
    <name type="scientific">Candidatus Gallimonas gallistercoris</name>
    <dbReference type="NCBI Taxonomy" id="2838602"/>
    <lineage>
        <taxon>Bacteria</taxon>
        <taxon>Bacillati</taxon>
        <taxon>Bacillota</taxon>
        <taxon>Clostridia</taxon>
        <taxon>Candidatus Gallimonas</taxon>
    </lineage>
</organism>
<sequence length="232" mass="24635">MEKSDKKRILTRVLIVIAALTLLSCCFLGSTFAKYVTNANGSASVGVAKWDIDVSNASNGTVTAVTYSDLSPSLDAYEGSDAPRTHEHKGVLVTTIQNNGEVLADITINLTELKFYSSGSTEVTNWGSTPITEGGTTATKDEAAAVIKLQFAYNQDGALPTSDWKDVGTSVTVKNVGTGGSVYVFIRAIWVSYDTESETVADDLDTWLGENVESVGAKLEFTAVQASELPTT</sequence>
<dbReference type="EMBL" id="DXAJ01000040">
    <property type="protein sequence ID" value="HJA02285.1"/>
    <property type="molecule type" value="Genomic_DNA"/>
</dbReference>
<protein>
    <submittedName>
        <fullName evidence="1">Uncharacterized protein</fullName>
    </submittedName>
</protein>
<accession>A0A9D2H2V3</accession>
<name>A0A9D2H2V3_9FIRM</name>
<reference evidence="1" key="2">
    <citation type="submission" date="2021-04" db="EMBL/GenBank/DDBJ databases">
        <authorList>
            <person name="Gilroy R."/>
        </authorList>
    </citation>
    <scope>NUCLEOTIDE SEQUENCE</scope>
    <source>
        <strain evidence="1">CHK156-179</strain>
    </source>
</reference>
<evidence type="ECO:0000313" key="1">
    <source>
        <dbReference type="EMBL" id="HJA02285.1"/>
    </source>
</evidence>